<feature type="domain" description="Glycosyl hydrolase family 95 catalytic" evidence="2">
    <location>
        <begin position="7"/>
        <end position="37"/>
    </location>
</feature>
<dbReference type="InterPro" id="IPR054363">
    <property type="entry name" value="GH95_cat"/>
</dbReference>
<proteinExistence type="predicted"/>
<comment type="caution">
    <text evidence="3">The sequence shown here is derived from an EMBL/GenBank/DDBJ whole genome shotgun (WGS) entry which is preliminary data.</text>
</comment>
<dbReference type="Pfam" id="PF22124">
    <property type="entry name" value="Glyco_hydro_95_cat"/>
    <property type="match status" value="1"/>
</dbReference>
<reference evidence="3 4" key="1">
    <citation type="submission" date="2020-07" db="EMBL/GenBank/DDBJ databases">
        <authorList>
            <person name="Sun Q."/>
        </authorList>
    </citation>
    <scope>NUCLEOTIDE SEQUENCE [LARGE SCALE GENOMIC DNA]</scope>
    <source>
        <strain evidence="3 4">WYCCWR 11317</strain>
    </source>
</reference>
<accession>A0ABR6A1P9</accession>
<gene>
    <name evidence="3" type="ORF">HX902_02670</name>
</gene>
<sequence length="215" mass="23690">MKKQLSPSRTYANLFDAHPPFQVDGNFGTAAGICEMLAHSRSGEIRLLPALPQALSTGRVSGLRLRRGIELDMEWSEGTLQTARLKSTREQTVLLRSKAGEQTVALRAGDWTCHLVQSKEGQLPIKIHRLLCVTSEPAHLKPGGRPEVERLVRKVELPPHLRIILHLEQPARRSRSLMSTKCVFSTTDLPTRSGLTWAVVGSRVKAGDLLPGIGL</sequence>
<dbReference type="InterPro" id="IPR013780">
    <property type="entry name" value="Glyco_hydro_b"/>
</dbReference>
<dbReference type="Pfam" id="PF21307">
    <property type="entry name" value="Glyco_hydro_95_C"/>
    <property type="match status" value="1"/>
</dbReference>
<dbReference type="Proteomes" id="UP000539787">
    <property type="component" value="Unassembled WGS sequence"/>
</dbReference>
<dbReference type="Gene3D" id="2.60.40.1180">
    <property type="entry name" value="Golgi alpha-mannosidase II"/>
    <property type="match status" value="1"/>
</dbReference>
<name>A0ABR6A1P9_9HYPH</name>
<feature type="domain" description="Alpha fucosidase A-like C-terminal" evidence="1">
    <location>
        <begin position="40"/>
        <end position="104"/>
    </location>
</feature>
<dbReference type="InterPro" id="IPR049053">
    <property type="entry name" value="AFCA-like_C"/>
</dbReference>
<evidence type="ECO:0000259" key="2">
    <source>
        <dbReference type="Pfam" id="PF22124"/>
    </source>
</evidence>
<dbReference type="InterPro" id="IPR008928">
    <property type="entry name" value="6-hairpin_glycosidase_sf"/>
</dbReference>
<dbReference type="PANTHER" id="PTHR31084:SF0">
    <property type="entry name" value="ALPHA-L-FUCOSIDASE 2"/>
    <property type="match status" value="1"/>
</dbReference>
<evidence type="ECO:0000313" key="3">
    <source>
        <dbReference type="EMBL" id="MBA5800535.1"/>
    </source>
</evidence>
<keyword evidence="4" id="KW-1185">Reference proteome</keyword>
<evidence type="ECO:0000313" key="4">
    <source>
        <dbReference type="Proteomes" id="UP000539787"/>
    </source>
</evidence>
<protein>
    <submittedName>
        <fullName evidence="3">Uncharacterized protein</fullName>
    </submittedName>
</protein>
<dbReference type="PANTHER" id="PTHR31084">
    <property type="entry name" value="ALPHA-L-FUCOSIDASE 2"/>
    <property type="match status" value="1"/>
</dbReference>
<organism evidence="3 4">
    <name type="scientific">Rhizobium changzhiense</name>
    <dbReference type="NCBI Taxonomy" id="2692317"/>
    <lineage>
        <taxon>Bacteria</taxon>
        <taxon>Pseudomonadati</taxon>
        <taxon>Pseudomonadota</taxon>
        <taxon>Alphaproteobacteria</taxon>
        <taxon>Hyphomicrobiales</taxon>
        <taxon>Rhizobiaceae</taxon>
        <taxon>Rhizobium/Agrobacterium group</taxon>
        <taxon>Rhizobium</taxon>
    </lineage>
</organism>
<dbReference type="SUPFAM" id="SSF48208">
    <property type="entry name" value="Six-hairpin glycosidases"/>
    <property type="match status" value="1"/>
</dbReference>
<dbReference type="EMBL" id="JACGBJ010000001">
    <property type="protein sequence ID" value="MBA5800535.1"/>
    <property type="molecule type" value="Genomic_DNA"/>
</dbReference>
<evidence type="ECO:0000259" key="1">
    <source>
        <dbReference type="Pfam" id="PF21307"/>
    </source>
</evidence>